<name>A0ABP5T4Y4_9PSEU</name>
<sequence length="107" mass="11564">MTDLKMTPATLRGHGEGCDSLAEKFGNFAELLHQAQVDDQCFGPIGEAVGLAGLYLDGVKECQDLATNAREFLQQTRQSLDDTAKDYAETEERISEVLEKAAEGLAG</sequence>
<accession>A0ABP5T4Y4</accession>
<dbReference type="EMBL" id="BAAARA010000007">
    <property type="protein sequence ID" value="GAA2345405.1"/>
    <property type="molecule type" value="Genomic_DNA"/>
</dbReference>
<evidence type="ECO:0000313" key="2">
    <source>
        <dbReference type="EMBL" id="GAA2345405.1"/>
    </source>
</evidence>
<gene>
    <name evidence="2" type="ORF">GCM10009854_22810</name>
</gene>
<protein>
    <recommendedName>
        <fullName evidence="4">ESX-1 secretion-associated protein</fullName>
    </recommendedName>
</protein>
<comment type="caution">
    <text evidence="2">The sequence shown here is derived from an EMBL/GenBank/DDBJ whole genome shotgun (WGS) entry which is preliminary data.</text>
</comment>
<evidence type="ECO:0008006" key="4">
    <source>
        <dbReference type="Google" id="ProtNLM"/>
    </source>
</evidence>
<dbReference type="RefSeq" id="WP_344129910.1">
    <property type="nucleotide sequence ID" value="NZ_BAAARA010000007.1"/>
</dbReference>
<evidence type="ECO:0000313" key="3">
    <source>
        <dbReference type="Proteomes" id="UP001501218"/>
    </source>
</evidence>
<proteinExistence type="predicted"/>
<organism evidence="2 3">
    <name type="scientific">Saccharopolyspora halophila</name>
    <dbReference type="NCBI Taxonomy" id="405551"/>
    <lineage>
        <taxon>Bacteria</taxon>
        <taxon>Bacillati</taxon>
        <taxon>Actinomycetota</taxon>
        <taxon>Actinomycetes</taxon>
        <taxon>Pseudonocardiales</taxon>
        <taxon>Pseudonocardiaceae</taxon>
        <taxon>Saccharopolyspora</taxon>
    </lineage>
</organism>
<dbReference type="Proteomes" id="UP001501218">
    <property type="component" value="Unassembled WGS sequence"/>
</dbReference>
<feature type="coiled-coil region" evidence="1">
    <location>
        <begin position="73"/>
        <end position="100"/>
    </location>
</feature>
<keyword evidence="3" id="KW-1185">Reference proteome</keyword>
<evidence type="ECO:0000256" key="1">
    <source>
        <dbReference type="SAM" id="Coils"/>
    </source>
</evidence>
<keyword evidence="1" id="KW-0175">Coiled coil</keyword>
<reference evidence="3" key="1">
    <citation type="journal article" date="2019" name="Int. J. Syst. Evol. Microbiol.">
        <title>The Global Catalogue of Microorganisms (GCM) 10K type strain sequencing project: providing services to taxonomists for standard genome sequencing and annotation.</title>
        <authorList>
            <consortium name="The Broad Institute Genomics Platform"/>
            <consortium name="The Broad Institute Genome Sequencing Center for Infectious Disease"/>
            <person name="Wu L."/>
            <person name="Ma J."/>
        </authorList>
    </citation>
    <scope>NUCLEOTIDE SEQUENCE [LARGE SCALE GENOMIC DNA]</scope>
    <source>
        <strain evidence="3">JCM 16221</strain>
    </source>
</reference>